<dbReference type="InterPro" id="IPR003708">
    <property type="entry name" value="SecB"/>
</dbReference>
<reference evidence="7" key="1">
    <citation type="journal article" date="2014" name="Int. J. Syst. Evol. Microbiol.">
        <title>Complete genome sequence of Corynebacterium casei LMG S-19264T (=DSM 44701T), isolated from a smear-ripened cheese.</title>
        <authorList>
            <consortium name="US DOE Joint Genome Institute (JGI-PGF)"/>
            <person name="Walter F."/>
            <person name="Albersmeier A."/>
            <person name="Kalinowski J."/>
            <person name="Ruckert C."/>
        </authorList>
    </citation>
    <scope>NUCLEOTIDE SEQUENCE</scope>
    <source>
        <strain evidence="7">KCTC 12711</strain>
    </source>
</reference>
<keyword evidence="2 5" id="KW-0813">Transport</keyword>
<dbReference type="PRINTS" id="PR01594">
    <property type="entry name" value="SECBCHAPRONE"/>
</dbReference>
<dbReference type="EMBL" id="BMXA01000004">
    <property type="protein sequence ID" value="GHA14397.1"/>
    <property type="molecule type" value="Genomic_DNA"/>
</dbReference>
<dbReference type="PANTHER" id="PTHR36918">
    <property type="match status" value="1"/>
</dbReference>
<dbReference type="GO" id="GO:0051082">
    <property type="term" value="F:unfolded protein binding"/>
    <property type="evidence" value="ECO:0007669"/>
    <property type="project" value="InterPro"/>
</dbReference>
<evidence type="ECO:0000256" key="5">
    <source>
        <dbReference type="HAMAP-Rule" id="MF_00821"/>
    </source>
</evidence>
<keyword evidence="5" id="KW-0143">Chaperone</keyword>
<dbReference type="GO" id="GO:0015031">
    <property type="term" value="P:protein transport"/>
    <property type="evidence" value="ECO:0007669"/>
    <property type="project" value="UniProtKB-UniRule"/>
</dbReference>
<evidence type="ECO:0000313" key="7">
    <source>
        <dbReference type="EMBL" id="GHA14397.1"/>
    </source>
</evidence>
<comment type="function">
    <text evidence="5">One of the proteins required for the normal export of preproteins out of the cell cytoplasm. It is a molecular chaperone that binds to a subset of precursor proteins, maintaining them in a translocation-competent state. It also specifically binds to its receptor SecA.</text>
</comment>
<dbReference type="Pfam" id="PF02556">
    <property type="entry name" value="SecB"/>
    <property type="match status" value="1"/>
</dbReference>
<comment type="subunit">
    <text evidence="5">Homotetramer, a dimer of dimers. One homotetramer interacts with 1 SecA dimer.</text>
</comment>
<sequence>MAEEQKANAFDIRKIYLKDCSLESPNSPGVFLKDPSQPEVEIEATIKANPLEQNDFYEVVLGLTVTSKIGGETAFLVEVHQAGIFQIVGLAEADLPLALEIACPNVLLPFAREAVSDLVGKGGFPQLLLSPINFEALYNAKQQQQAAMANQQAEAQTNETTESDAKH</sequence>
<evidence type="ECO:0000256" key="1">
    <source>
        <dbReference type="ARBA" id="ARBA00009990"/>
    </source>
</evidence>
<evidence type="ECO:0000313" key="8">
    <source>
        <dbReference type="Proteomes" id="UP000614811"/>
    </source>
</evidence>
<comment type="subcellular location">
    <subcellularLocation>
        <location evidence="5">Cytoplasm</location>
    </subcellularLocation>
</comment>
<accession>A0A918RX46</accession>
<dbReference type="Proteomes" id="UP000614811">
    <property type="component" value="Unassembled WGS sequence"/>
</dbReference>
<dbReference type="HAMAP" id="MF_00821">
    <property type="entry name" value="SecB"/>
    <property type="match status" value="1"/>
</dbReference>
<proteinExistence type="inferred from homology"/>
<dbReference type="AlphaFoldDB" id="A0A918RX46"/>
<dbReference type="GO" id="GO:0051262">
    <property type="term" value="P:protein tetramerization"/>
    <property type="evidence" value="ECO:0007669"/>
    <property type="project" value="InterPro"/>
</dbReference>
<organism evidence="7 8">
    <name type="scientific">Arenicella chitinivorans</name>
    <dbReference type="NCBI Taxonomy" id="1329800"/>
    <lineage>
        <taxon>Bacteria</taxon>
        <taxon>Pseudomonadati</taxon>
        <taxon>Pseudomonadota</taxon>
        <taxon>Gammaproteobacteria</taxon>
        <taxon>Arenicellales</taxon>
        <taxon>Arenicellaceae</taxon>
        <taxon>Arenicella</taxon>
    </lineage>
</organism>
<dbReference type="GO" id="GO:0005737">
    <property type="term" value="C:cytoplasm"/>
    <property type="evidence" value="ECO:0007669"/>
    <property type="project" value="UniProtKB-SubCell"/>
</dbReference>
<dbReference type="RefSeq" id="WP_189401791.1">
    <property type="nucleotide sequence ID" value="NZ_BMXA01000004.1"/>
</dbReference>
<protein>
    <recommendedName>
        <fullName evidence="5">Protein-export protein SecB</fullName>
    </recommendedName>
</protein>
<evidence type="ECO:0000256" key="6">
    <source>
        <dbReference type="SAM" id="MobiDB-lite"/>
    </source>
</evidence>
<evidence type="ECO:0000256" key="4">
    <source>
        <dbReference type="ARBA" id="ARBA00023010"/>
    </source>
</evidence>
<dbReference type="InterPro" id="IPR035958">
    <property type="entry name" value="SecB-like_sf"/>
</dbReference>
<evidence type="ECO:0000256" key="2">
    <source>
        <dbReference type="ARBA" id="ARBA00022448"/>
    </source>
</evidence>
<keyword evidence="4 5" id="KW-0811">Translocation</keyword>
<keyword evidence="8" id="KW-1185">Reference proteome</keyword>
<dbReference type="GO" id="GO:0006457">
    <property type="term" value="P:protein folding"/>
    <property type="evidence" value="ECO:0007669"/>
    <property type="project" value="UniProtKB-UniRule"/>
</dbReference>
<keyword evidence="5" id="KW-0963">Cytoplasm</keyword>
<keyword evidence="3 5" id="KW-0653">Protein transport</keyword>
<gene>
    <name evidence="5 7" type="primary">secB</name>
    <name evidence="7" type="ORF">GCM10008090_25220</name>
</gene>
<dbReference type="PANTHER" id="PTHR36918:SF1">
    <property type="entry name" value="PROTEIN-EXPORT PROTEIN SECB"/>
    <property type="match status" value="1"/>
</dbReference>
<reference evidence="7" key="2">
    <citation type="submission" date="2020-09" db="EMBL/GenBank/DDBJ databases">
        <authorList>
            <person name="Sun Q."/>
            <person name="Kim S."/>
        </authorList>
    </citation>
    <scope>NUCLEOTIDE SEQUENCE</scope>
    <source>
        <strain evidence="7">KCTC 12711</strain>
    </source>
</reference>
<feature type="compositionally biased region" description="Low complexity" evidence="6">
    <location>
        <begin position="148"/>
        <end position="160"/>
    </location>
</feature>
<dbReference type="Gene3D" id="3.10.420.10">
    <property type="entry name" value="SecB-like"/>
    <property type="match status" value="1"/>
</dbReference>
<dbReference type="NCBIfam" id="TIGR00809">
    <property type="entry name" value="secB"/>
    <property type="match status" value="1"/>
</dbReference>
<name>A0A918RX46_9GAMM</name>
<comment type="caution">
    <text evidence="7">The sequence shown here is derived from an EMBL/GenBank/DDBJ whole genome shotgun (WGS) entry which is preliminary data.</text>
</comment>
<evidence type="ECO:0000256" key="3">
    <source>
        <dbReference type="ARBA" id="ARBA00022927"/>
    </source>
</evidence>
<feature type="region of interest" description="Disordered" evidence="6">
    <location>
        <begin position="148"/>
        <end position="167"/>
    </location>
</feature>
<dbReference type="SUPFAM" id="SSF54611">
    <property type="entry name" value="SecB-like"/>
    <property type="match status" value="1"/>
</dbReference>
<comment type="similarity">
    <text evidence="1 5">Belongs to the SecB family.</text>
</comment>